<feature type="short sequence motif" description="DEAH box" evidence="9">
    <location>
        <begin position="282"/>
        <end position="285"/>
    </location>
</feature>
<organism evidence="12 13">
    <name type="scientific">Nitrincola tapanii</name>
    <dbReference type="NCBI Taxonomy" id="1708751"/>
    <lineage>
        <taxon>Bacteria</taxon>
        <taxon>Pseudomonadati</taxon>
        <taxon>Pseudomonadota</taxon>
        <taxon>Gammaproteobacteria</taxon>
        <taxon>Oceanospirillales</taxon>
        <taxon>Oceanospirillaceae</taxon>
        <taxon>Nitrincola</taxon>
    </lineage>
</organism>
<dbReference type="GO" id="GO:0006355">
    <property type="term" value="P:regulation of DNA-templated transcription"/>
    <property type="evidence" value="ECO:0007669"/>
    <property type="project" value="UniProtKB-UniRule"/>
</dbReference>
<dbReference type="SMART" id="SM00490">
    <property type="entry name" value="HELICc"/>
    <property type="match status" value="1"/>
</dbReference>
<sequence>MTQQVFVPGQRWISNTEADLGLGIVVESMNRRVELSFPAAAEVRTYATDNAPLSRVCYEADEEIFNDEGDRLRVRERIEHKGCYLYLCSNDQGEEVILPELHLDSAVHFSKPQERLFAGQIDRHSLFKLRVETLEHRHQLMSSPAWGLIGPRVQLLPHQLYIASELASRPAPRALLADEVGLGKTIEAGLILHQRLLSGRAQRVLVLLPDSLLHQWLVEMLRRFNLSFTLLDAERCEGLEESGQTNPFETAQLILCPLSLLCRDEQRLAQAQAVEWDLLIVDEAHHLGWSREVVSHAYQSVERLTQIAKGVLLLTATPEQLGPEGHFARLRLLDPERYPDLDQFLAESRQYHHLNHLISCLLEGGAAFLRQDASMQRELSDRLGAEVIEHWLSLKALEQDAGLKQLMRQLVDQQGTGRVLFRNTRLTVSGFPKRQLHTYALTAPALFMPLEQEHSLEPALHPEHRLGQDWVQQDPRVGWLQEWLAQNKKDKVLVICAHAETAIALEGFLAVRSGVRTTLFHEGMSLIQRDRSAAYFAEEELGARVLISSEIGSEGRNFQFCHHLVLFDLPLSPDLLEQRIGRLDRIGQHRDVNIHLPYYRQSATEVLMRWYDEGLDAFERVCAVGDALYQEFAQPLRDAMRHPGESHALEQLLNKTRQTRLELEQTLAEGRDRLLEMSSFNQEKADQVLESVQQLENSQRLQEYAEKLFDRYGIAIQPHGARGLVLHPGEHLLCQLTELPEEGMTLTFSRREALAREDIEFMSWEHPLLSELMELLSQHETGNNSVCVLKLPALPAGTLLLESIFVPVLAAPKSLQLSRYQDTGYLRFLTTPDGRDLAAALAHQPLNQLMDTVPLATAQSMVRMAREAISDQLKTARRLADQQLPGLIEQAQKRLDAERSAQWQRLQALARVNPALGPADLQWHEEETQSMRNALHSASLRLDALRVILVSE</sequence>
<dbReference type="EC" id="3.6.4.-" evidence="9"/>
<evidence type="ECO:0000256" key="8">
    <source>
        <dbReference type="ARBA" id="ARBA00023163"/>
    </source>
</evidence>
<dbReference type="AlphaFoldDB" id="A0A5A9W316"/>
<dbReference type="Gene3D" id="2.30.30.140">
    <property type="match status" value="1"/>
</dbReference>
<evidence type="ECO:0000259" key="11">
    <source>
        <dbReference type="PROSITE" id="PS51194"/>
    </source>
</evidence>
<reference evidence="12 13" key="1">
    <citation type="submission" date="2019-03" db="EMBL/GenBank/DDBJ databases">
        <title>Nitrincola sp. nov. isolated from an Indian soda lake.</title>
        <authorList>
            <person name="Joshi A."/>
            <person name="Thite S.V."/>
            <person name="Joseph N."/>
            <person name="Dhotre D."/>
            <person name="Moorthy M."/>
            <person name="Shouche Y.S."/>
        </authorList>
    </citation>
    <scope>NUCLEOTIDE SEQUENCE [LARGE SCALE GENOMIC DNA]</scope>
    <source>
        <strain evidence="12 13">MEB193</strain>
    </source>
</reference>
<dbReference type="Pfam" id="PF00176">
    <property type="entry name" value="SNF2-rel_dom"/>
    <property type="match status" value="1"/>
</dbReference>
<keyword evidence="13" id="KW-1185">Reference proteome</keyword>
<evidence type="ECO:0000256" key="6">
    <source>
        <dbReference type="ARBA" id="ARBA00023125"/>
    </source>
</evidence>
<dbReference type="Gene3D" id="3.40.50.10810">
    <property type="entry name" value="Tandem AAA-ATPase domain"/>
    <property type="match status" value="1"/>
</dbReference>
<dbReference type="PROSITE" id="PS51194">
    <property type="entry name" value="HELICASE_CTER"/>
    <property type="match status" value="1"/>
</dbReference>
<evidence type="ECO:0000259" key="10">
    <source>
        <dbReference type="PROSITE" id="PS51192"/>
    </source>
</evidence>
<dbReference type="NCBIfam" id="NF003426">
    <property type="entry name" value="PRK04914.1"/>
    <property type="match status" value="1"/>
</dbReference>
<dbReference type="InterPro" id="IPR040766">
    <property type="entry name" value="Tudor_2_RapA"/>
</dbReference>
<evidence type="ECO:0000256" key="7">
    <source>
        <dbReference type="ARBA" id="ARBA00023159"/>
    </source>
</evidence>
<dbReference type="Gene3D" id="6.10.140.2230">
    <property type="match status" value="1"/>
</dbReference>
<dbReference type="CDD" id="cd18011">
    <property type="entry name" value="DEXDc_RapA"/>
    <property type="match status" value="1"/>
</dbReference>
<keyword evidence="4 9" id="KW-0067">ATP-binding</keyword>
<dbReference type="Pfam" id="PF18339">
    <property type="entry name" value="Tudor_1_RapA"/>
    <property type="match status" value="1"/>
</dbReference>
<dbReference type="Gene3D" id="2.30.30.930">
    <property type="match status" value="1"/>
</dbReference>
<dbReference type="SMART" id="SM00487">
    <property type="entry name" value="DEXDc"/>
    <property type="match status" value="1"/>
</dbReference>
<dbReference type="Pfam" id="PF00271">
    <property type="entry name" value="Helicase_C"/>
    <property type="match status" value="1"/>
</dbReference>
<evidence type="ECO:0000256" key="1">
    <source>
        <dbReference type="ARBA" id="ARBA00022741"/>
    </source>
</evidence>
<dbReference type="InterPro" id="IPR001650">
    <property type="entry name" value="Helicase_C-like"/>
</dbReference>
<dbReference type="InterPro" id="IPR057342">
    <property type="entry name" value="DEXDc_RapA"/>
</dbReference>
<dbReference type="Pfam" id="PF18337">
    <property type="entry name" value="Tudor_RapA"/>
    <property type="match status" value="1"/>
</dbReference>
<dbReference type="PROSITE" id="PS51192">
    <property type="entry name" value="HELICASE_ATP_BIND_1"/>
    <property type="match status" value="1"/>
</dbReference>
<dbReference type="InterPro" id="IPR023949">
    <property type="entry name" value="Helicase_RapA"/>
</dbReference>
<dbReference type="GO" id="GO:0005524">
    <property type="term" value="F:ATP binding"/>
    <property type="evidence" value="ECO:0007669"/>
    <property type="project" value="UniProtKB-UniRule"/>
</dbReference>
<keyword evidence="5 9" id="KW-0805">Transcription regulation</keyword>
<dbReference type="InterPro" id="IPR000330">
    <property type="entry name" value="SNF2_N"/>
</dbReference>
<keyword evidence="2 9" id="KW-0378">Hydrolase</keyword>
<dbReference type="InterPro" id="IPR038718">
    <property type="entry name" value="SNF2-like_sf"/>
</dbReference>
<gene>
    <name evidence="9 12" type="primary">rapA</name>
    <name evidence="12" type="ORF">E1H14_06990</name>
</gene>
<comment type="caution">
    <text evidence="12">The sequence shown here is derived from an EMBL/GenBank/DDBJ whole genome shotgun (WGS) entry which is preliminary data.</text>
</comment>
<keyword evidence="3 9" id="KW-0347">Helicase</keyword>
<feature type="binding site" evidence="9">
    <location>
        <begin position="178"/>
        <end position="185"/>
    </location>
    <ligand>
        <name>ATP</name>
        <dbReference type="ChEBI" id="CHEBI:30616"/>
    </ligand>
</feature>
<dbReference type="EMBL" id="SMRS01000004">
    <property type="protein sequence ID" value="KAA0875160.1"/>
    <property type="molecule type" value="Genomic_DNA"/>
</dbReference>
<evidence type="ECO:0000313" key="13">
    <source>
        <dbReference type="Proteomes" id="UP000325302"/>
    </source>
</evidence>
<feature type="domain" description="Helicase C-terminal" evidence="11">
    <location>
        <begin position="479"/>
        <end position="644"/>
    </location>
</feature>
<dbReference type="PANTHER" id="PTHR45766">
    <property type="entry name" value="DNA ANNEALING HELICASE AND ENDONUCLEASE ZRANB3 FAMILY MEMBER"/>
    <property type="match status" value="1"/>
</dbReference>
<keyword evidence="6 9" id="KW-0238">DNA-binding</keyword>
<evidence type="ECO:0000256" key="4">
    <source>
        <dbReference type="ARBA" id="ARBA00022840"/>
    </source>
</evidence>
<dbReference type="Gene3D" id="6.10.140.1500">
    <property type="match status" value="1"/>
</dbReference>
<dbReference type="InterPro" id="IPR049730">
    <property type="entry name" value="SNF2/RAD54-like_C"/>
</dbReference>
<name>A0A5A9W316_9GAMM</name>
<dbReference type="CDD" id="cd18793">
    <property type="entry name" value="SF2_C_SNF"/>
    <property type="match status" value="1"/>
</dbReference>
<comment type="similarity">
    <text evidence="9">Belongs to the SNF2/RAD54 helicase family. RapA subfamily.</text>
</comment>
<dbReference type="Gene3D" id="3.30.360.80">
    <property type="match status" value="1"/>
</dbReference>
<keyword evidence="8 9" id="KW-0804">Transcription</keyword>
<comment type="subunit">
    <text evidence="9">Interacts with the RNAP. Has a higher affinity for the core RNAP than for the holoenzyme. Its ATPase activity is stimulated by binding to RNAP.</text>
</comment>
<comment type="function">
    <text evidence="9">Transcription regulator that activates transcription by stimulating RNA polymerase (RNAP) recycling in case of stress conditions such as supercoiled DNA or high salt concentrations. Probably acts by releasing the RNAP, when it is trapped or immobilized on tightly supercoiled DNA. Does not activate transcription on linear DNA. Probably not involved in DNA repair.</text>
</comment>
<dbReference type="Gene3D" id="3.40.50.300">
    <property type="entry name" value="P-loop containing nucleotide triphosphate hydrolases"/>
    <property type="match status" value="1"/>
</dbReference>
<dbReference type="InterPro" id="IPR022737">
    <property type="entry name" value="RapA_C"/>
</dbReference>
<dbReference type="InterPro" id="IPR040765">
    <property type="entry name" value="Tudor_1_RapA"/>
</dbReference>
<dbReference type="Proteomes" id="UP000325302">
    <property type="component" value="Unassembled WGS sequence"/>
</dbReference>
<evidence type="ECO:0000313" key="12">
    <source>
        <dbReference type="EMBL" id="KAA0875160.1"/>
    </source>
</evidence>
<dbReference type="InterPro" id="IPR027417">
    <property type="entry name" value="P-loop_NTPase"/>
</dbReference>
<dbReference type="OrthoDB" id="9814088at2"/>
<keyword evidence="7 9" id="KW-0010">Activator</keyword>
<evidence type="ECO:0000256" key="2">
    <source>
        <dbReference type="ARBA" id="ARBA00022801"/>
    </source>
</evidence>
<dbReference type="SUPFAM" id="SSF52540">
    <property type="entry name" value="P-loop containing nucleoside triphosphate hydrolases"/>
    <property type="match status" value="2"/>
</dbReference>
<dbReference type="GO" id="GO:0016817">
    <property type="term" value="F:hydrolase activity, acting on acid anhydrides"/>
    <property type="evidence" value="ECO:0007669"/>
    <property type="project" value="InterPro"/>
</dbReference>
<proteinExistence type="inferred from homology"/>
<dbReference type="GO" id="GO:0004386">
    <property type="term" value="F:helicase activity"/>
    <property type="evidence" value="ECO:0007669"/>
    <property type="project" value="UniProtKB-UniRule"/>
</dbReference>
<keyword evidence="1 9" id="KW-0547">Nucleotide-binding</keyword>
<dbReference type="PANTHER" id="PTHR45766:SF6">
    <property type="entry name" value="SWI_SNF-RELATED MATRIX-ASSOCIATED ACTIN-DEPENDENT REGULATOR OF CHROMATIN SUBFAMILY A-LIKE PROTEIN 1"/>
    <property type="match status" value="1"/>
</dbReference>
<feature type="domain" description="Helicase ATP-binding" evidence="10">
    <location>
        <begin position="165"/>
        <end position="336"/>
    </location>
</feature>
<protein>
    <recommendedName>
        <fullName evidence="9">RNA polymerase-associated protein RapA</fullName>
        <ecNumber evidence="9">3.6.4.-</ecNumber>
    </recommendedName>
    <alternativeName>
        <fullName evidence="9">ATP-dependent helicase HepA</fullName>
    </alternativeName>
</protein>
<accession>A0A5A9W316</accession>
<dbReference type="InterPro" id="IPR014001">
    <property type="entry name" value="Helicase_ATP-bd"/>
</dbReference>
<dbReference type="Pfam" id="PF12137">
    <property type="entry name" value="RapA_C"/>
    <property type="match status" value="1"/>
</dbReference>
<evidence type="ECO:0000256" key="3">
    <source>
        <dbReference type="ARBA" id="ARBA00022806"/>
    </source>
</evidence>
<evidence type="ECO:0000256" key="9">
    <source>
        <dbReference type="HAMAP-Rule" id="MF_01821"/>
    </source>
</evidence>
<evidence type="ECO:0000256" key="5">
    <source>
        <dbReference type="ARBA" id="ARBA00023015"/>
    </source>
</evidence>
<dbReference type="HAMAP" id="MF_01821">
    <property type="entry name" value="Helicase_RapA"/>
    <property type="match status" value="1"/>
</dbReference>
<dbReference type="GO" id="GO:0003677">
    <property type="term" value="F:DNA binding"/>
    <property type="evidence" value="ECO:0007669"/>
    <property type="project" value="UniProtKB-KW"/>
</dbReference>